<dbReference type="RefSeq" id="WP_060566520.1">
    <property type="nucleotide sequence ID" value="NZ_CP040006.1"/>
</dbReference>
<dbReference type="CDD" id="cd07377">
    <property type="entry name" value="WHTH_GntR"/>
    <property type="match status" value="1"/>
</dbReference>
<protein>
    <submittedName>
        <fullName evidence="5">GntR family transcriptional regulator</fullName>
    </submittedName>
</protein>
<dbReference type="InterPro" id="IPR036388">
    <property type="entry name" value="WH-like_DNA-bd_sf"/>
</dbReference>
<keyword evidence="2" id="KW-0238">DNA-binding</keyword>
<organism evidence="5 6">
    <name type="scientific">Schaalia odontolytica</name>
    <dbReference type="NCBI Taxonomy" id="1660"/>
    <lineage>
        <taxon>Bacteria</taxon>
        <taxon>Bacillati</taxon>
        <taxon>Actinomycetota</taxon>
        <taxon>Actinomycetes</taxon>
        <taxon>Actinomycetales</taxon>
        <taxon>Actinomycetaceae</taxon>
        <taxon>Schaalia</taxon>
    </lineage>
</organism>
<comment type="caution">
    <text evidence="5">The sequence shown here is derived from an EMBL/GenBank/DDBJ whole genome shotgun (WGS) entry which is preliminary data.</text>
</comment>
<dbReference type="InterPro" id="IPR036390">
    <property type="entry name" value="WH_DNA-bd_sf"/>
</dbReference>
<evidence type="ECO:0000313" key="5">
    <source>
        <dbReference type="EMBL" id="KSW10893.1"/>
    </source>
</evidence>
<evidence type="ECO:0000259" key="4">
    <source>
        <dbReference type="PROSITE" id="PS50949"/>
    </source>
</evidence>
<dbReference type="EMBL" id="LLVT01000002">
    <property type="protein sequence ID" value="KSW10893.1"/>
    <property type="molecule type" value="Genomic_DNA"/>
</dbReference>
<dbReference type="GO" id="GO:0003677">
    <property type="term" value="F:DNA binding"/>
    <property type="evidence" value="ECO:0007669"/>
    <property type="project" value="UniProtKB-KW"/>
</dbReference>
<dbReference type="Pfam" id="PF00392">
    <property type="entry name" value="GntR"/>
    <property type="match status" value="1"/>
</dbReference>
<evidence type="ECO:0000256" key="2">
    <source>
        <dbReference type="ARBA" id="ARBA00023125"/>
    </source>
</evidence>
<accession>A0A0V8RSI6</accession>
<dbReference type="SMART" id="SM00345">
    <property type="entry name" value="HTH_GNTR"/>
    <property type="match status" value="1"/>
</dbReference>
<keyword evidence="3" id="KW-0804">Transcription</keyword>
<evidence type="ECO:0000256" key="3">
    <source>
        <dbReference type="ARBA" id="ARBA00023163"/>
    </source>
</evidence>
<gene>
    <name evidence="5" type="ORF">APY09_05305</name>
</gene>
<reference evidence="5 6" key="1">
    <citation type="submission" date="2015-10" db="EMBL/GenBank/DDBJ databases">
        <title>Draft Genome of Actinomyces odontolyticus subsp. actinosynbacter strain XH001.</title>
        <authorList>
            <person name="Mclean J.S."/>
            <person name="He X."/>
        </authorList>
    </citation>
    <scope>NUCLEOTIDE SEQUENCE [LARGE SCALE GENOMIC DNA]</scope>
    <source>
        <strain evidence="5 6">XH001</strain>
    </source>
</reference>
<feature type="domain" description="HTH gntR-type" evidence="4">
    <location>
        <begin position="7"/>
        <end position="75"/>
    </location>
</feature>
<dbReference type="OrthoDB" id="3575876at2"/>
<dbReference type="InterPro" id="IPR000524">
    <property type="entry name" value="Tscrpt_reg_HTH_GntR"/>
</dbReference>
<proteinExistence type="predicted"/>
<dbReference type="PANTHER" id="PTHR38445">
    <property type="entry name" value="HTH-TYPE TRANSCRIPTIONAL REPRESSOR YTRA"/>
    <property type="match status" value="1"/>
</dbReference>
<dbReference type="AlphaFoldDB" id="A0A0V8RSI6"/>
<dbReference type="PANTHER" id="PTHR38445:SF6">
    <property type="entry name" value="GNTR-FAMILY TRANSCRIPTIONAL REGULATOR"/>
    <property type="match status" value="1"/>
</dbReference>
<keyword evidence="1" id="KW-0805">Transcription regulation</keyword>
<dbReference type="SUPFAM" id="SSF46785">
    <property type="entry name" value="Winged helix' DNA-binding domain"/>
    <property type="match status" value="1"/>
</dbReference>
<name>A0A0V8RSI6_9ACTO</name>
<dbReference type="PROSITE" id="PS50949">
    <property type="entry name" value="HTH_GNTR"/>
    <property type="match status" value="1"/>
</dbReference>
<evidence type="ECO:0000313" key="6">
    <source>
        <dbReference type="Proteomes" id="UP000054686"/>
    </source>
</evidence>
<sequence length="120" mass="13121">MRIDDTRPIWIQLADSFRARITDGTWKPGQKIPSVRDLAIEAGTNPNTVQRALAALDDEGLTVPKRTAGRYVATDDSALHALRQEDARAAADAFIRACRALGVDVEGAHGLVDERWNADL</sequence>
<dbReference type="Proteomes" id="UP000054686">
    <property type="component" value="Unassembled WGS sequence"/>
</dbReference>
<dbReference type="GO" id="GO:0003700">
    <property type="term" value="F:DNA-binding transcription factor activity"/>
    <property type="evidence" value="ECO:0007669"/>
    <property type="project" value="InterPro"/>
</dbReference>
<evidence type="ECO:0000256" key="1">
    <source>
        <dbReference type="ARBA" id="ARBA00023015"/>
    </source>
</evidence>
<dbReference type="Gene3D" id="1.10.10.10">
    <property type="entry name" value="Winged helix-like DNA-binding domain superfamily/Winged helix DNA-binding domain"/>
    <property type="match status" value="1"/>
</dbReference>